<dbReference type="Proteomes" id="UP000298340">
    <property type="component" value="Unassembled WGS sequence"/>
</dbReference>
<reference evidence="1 2" key="1">
    <citation type="journal article" date="2018" name="Syst. Appl. Microbiol.">
        <title>Flavobacterium circumlabens sp. nov. and Flavobacterium cupreum sp. nov., two psychrotrophic species isolated from Antarctic environmental samples.</title>
        <authorList>
            <person name="Kralova S."/>
            <person name="Busse H.J."/>
            <person name="Svec P."/>
            <person name="Maslanova I."/>
            <person name="Stankova E."/>
            <person name="Bartak M."/>
            <person name="Sedlacek I."/>
        </authorList>
    </citation>
    <scope>NUCLEOTIDE SEQUENCE [LARGE SCALE GENOMIC DNA]</scope>
    <source>
        <strain evidence="1 2">CCM 8828</strain>
    </source>
</reference>
<feature type="non-terminal residue" evidence="1">
    <location>
        <position position="175"/>
    </location>
</feature>
<protein>
    <submittedName>
        <fullName evidence="1">Uncharacterized protein</fullName>
    </submittedName>
</protein>
<accession>A0A4Y7U4Z1</accession>
<proteinExistence type="predicted"/>
<gene>
    <name evidence="1" type="ORF">D0809_25175</name>
</gene>
<organism evidence="1 2">
    <name type="scientific">Flavobacterium circumlabens</name>
    <dbReference type="NCBI Taxonomy" id="2133765"/>
    <lineage>
        <taxon>Bacteria</taxon>
        <taxon>Pseudomonadati</taxon>
        <taxon>Bacteroidota</taxon>
        <taxon>Flavobacteriia</taxon>
        <taxon>Flavobacteriales</taxon>
        <taxon>Flavobacteriaceae</taxon>
        <taxon>Flavobacterium</taxon>
    </lineage>
</organism>
<comment type="caution">
    <text evidence="1">The sequence shown here is derived from an EMBL/GenBank/DDBJ whole genome shotgun (WGS) entry which is preliminary data.</text>
</comment>
<dbReference type="EMBL" id="QWDN01000171">
    <property type="protein sequence ID" value="TEB41507.1"/>
    <property type="molecule type" value="Genomic_DNA"/>
</dbReference>
<sequence>MLKEDFGSGPPTKSPGIAAAYCFNDQRVNPPYQCKFPNGTPSRSVEDNAYSVASFFWRGDDPSSNNSGAWFHFKDHTTNPNNLDNTGDPDGRFLLVNIGNAAGKYGILYSKPIVDVIENQDIIVDFYVGNLLNPGYSSAAPIIRVELIDALGNVVARDDTGEIAAPSNDPNRRKW</sequence>
<evidence type="ECO:0000313" key="2">
    <source>
        <dbReference type="Proteomes" id="UP000298340"/>
    </source>
</evidence>
<name>A0A4Y7U4Z1_9FLAO</name>
<evidence type="ECO:0000313" key="1">
    <source>
        <dbReference type="EMBL" id="TEB41507.1"/>
    </source>
</evidence>
<dbReference type="AlphaFoldDB" id="A0A4Y7U4Z1"/>